<accession>A0A645F3C8</accession>
<organism evidence="1">
    <name type="scientific">bioreactor metagenome</name>
    <dbReference type="NCBI Taxonomy" id="1076179"/>
    <lineage>
        <taxon>unclassified sequences</taxon>
        <taxon>metagenomes</taxon>
        <taxon>ecological metagenomes</taxon>
    </lineage>
</organism>
<protein>
    <submittedName>
        <fullName evidence="1">Uncharacterized protein</fullName>
    </submittedName>
</protein>
<dbReference type="EMBL" id="VSSQ01054914">
    <property type="protein sequence ID" value="MPN08825.1"/>
    <property type="molecule type" value="Genomic_DNA"/>
</dbReference>
<name>A0A645F3C8_9ZZZZ</name>
<evidence type="ECO:0000313" key="1">
    <source>
        <dbReference type="EMBL" id="MPN08825.1"/>
    </source>
</evidence>
<proteinExistence type="predicted"/>
<comment type="caution">
    <text evidence="1">The sequence shown here is derived from an EMBL/GenBank/DDBJ whole genome shotgun (WGS) entry which is preliminary data.</text>
</comment>
<gene>
    <name evidence="1" type="ORF">SDC9_156111</name>
</gene>
<dbReference type="AlphaFoldDB" id="A0A645F3C8"/>
<reference evidence="1" key="1">
    <citation type="submission" date="2019-08" db="EMBL/GenBank/DDBJ databases">
        <authorList>
            <person name="Kucharzyk K."/>
            <person name="Murdoch R.W."/>
            <person name="Higgins S."/>
            <person name="Loffler F."/>
        </authorList>
    </citation>
    <scope>NUCLEOTIDE SEQUENCE</scope>
</reference>
<sequence>MVPEASAVAIVIIRLKTDQVGAGAANGTGASVIFSRTLDVRTMVP</sequence>